<evidence type="ECO:0000256" key="2">
    <source>
        <dbReference type="ARBA" id="ARBA00022679"/>
    </source>
</evidence>
<dbReference type="AlphaFoldDB" id="A0A0H4KJ32"/>
<evidence type="ECO:0000259" key="3">
    <source>
        <dbReference type="Pfam" id="PF01648"/>
    </source>
</evidence>
<dbReference type="PANTHER" id="PTHR12215">
    <property type="entry name" value="PHOSPHOPANTETHEINE TRANSFERASE"/>
    <property type="match status" value="1"/>
</dbReference>
<protein>
    <submittedName>
        <fullName evidence="5">Uncharacterized protein</fullName>
    </submittedName>
</protein>
<reference evidence="5" key="2">
    <citation type="submission" date="2016-05" db="EMBL/GenBank/DDBJ databases">
        <authorList>
            <person name="Lavstsen T."/>
            <person name="Jespersen J.S."/>
        </authorList>
    </citation>
    <scope>NUCLEOTIDE SEQUENCE</scope>
    <source>
        <strain evidence="5">Hbe603</strain>
    </source>
</reference>
<organism evidence="5 6">
    <name type="scientific">Priestia filamentosa</name>
    <dbReference type="NCBI Taxonomy" id="1402861"/>
    <lineage>
        <taxon>Bacteria</taxon>
        <taxon>Bacillati</taxon>
        <taxon>Bacillota</taxon>
        <taxon>Bacilli</taxon>
        <taxon>Bacillales</taxon>
        <taxon>Bacillaceae</taxon>
        <taxon>Priestia</taxon>
    </lineage>
</organism>
<dbReference type="Pfam" id="PF01648">
    <property type="entry name" value="ACPS"/>
    <property type="match status" value="1"/>
</dbReference>
<name>A0A0H4KJ32_9BACI</name>
<dbReference type="OrthoDB" id="9808281at2"/>
<dbReference type="PATRIC" id="fig|135735.6.peg.3605"/>
<dbReference type="GO" id="GO:0008897">
    <property type="term" value="F:holo-[acyl-carrier-protein] synthase activity"/>
    <property type="evidence" value="ECO:0007669"/>
    <property type="project" value="InterPro"/>
</dbReference>
<evidence type="ECO:0000259" key="4">
    <source>
        <dbReference type="Pfam" id="PF22624"/>
    </source>
</evidence>
<dbReference type="SUPFAM" id="SSF56214">
    <property type="entry name" value="4'-phosphopantetheinyl transferase"/>
    <property type="match status" value="2"/>
</dbReference>
<keyword evidence="6" id="KW-1185">Reference proteome</keyword>
<comment type="similarity">
    <text evidence="1">Belongs to the P-Pant transferase superfamily. Gsp/Sfp/HetI/AcpT family.</text>
</comment>
<keyword evidence="2" id="KW-0808">Transferase</keyword>
<dbReference type="InterPro" id="IPR008278">
    <property type="entry name" value="4-PPantetheinyl_Trfase_dom"/>
</dbReference>
<evidence type="ECO:0000313" key="5">
    <source>
        <dbReference type="EMBL" id="AKO93615.1"/>
    </source>
</evidence>
<dbReference type="EMBL" id="CP011974">
    <property type="protein sequence ID" value="AKO93615.1"/>
    <property type="molecule type" value="Genomic_DNA"/>
</dbReference>
<dbReference type="Gene3D" id="3.90.470.20">
    <property type="entry name" value="4'-phosphopantetheinyl transferase domain"/>
    <property type="match status" value="2"/>
</dbReference>
<accession>A0A0H4KJ32</accession>
<dbReference type="KEGG" id="beo:BEH_16960"/>
<dbReference type="Proteomes" id="UP000036202">
    <property type="component" value="Chromosome"/>
</dbReference>
<feature type="domain" description="4'-phosphopantetheinyl transferase N-terminal" evidence="4">
    <location>
        <begin position="15"/>
        <end position="98"/>
    </location>
</feature>
<evidence type="ECO:0000313" key="6">
    <source>
        <dbReference type="Proteomes" id="UP000036202"/>
    </source>
</evidence>
<dbReference type="GO" id="GO:0000287">
    <property type="term" value="F:magnesium ion binding"/>
    <property type="evidence" value="ECO:0007669"/>
    <property type="project" value="InterPro"/>
</dbReference>
<feature type="domain" description="4'-phosphopantetheinyl transferase" evidence="3">
    <location>
        <begin position="104"/>
        <end position="202"/>
    </location>
</feature>
<dbReference type="PANTHER" id="PTHR12215:SF10">
    <property type="entry name" value="L-AMINOADIPATE-SEMIALDEHYDE DEHYDROGENASE-PHOSPHOPANTETHEINYL TRANSFERASE"/>
    <property type="match status" value="1"/>
</dbReference>
<gene>
    <name evidence="5" type="ORF">BEH_16960</name>
</gene>
<dbReference type="InterPro" id="IPR037143">
    <property type="entry name" value="4-PPantetheinyl_Trfase_dom_sf"/>
</dbReference>
<dbReference type="GO" id="GO:0005829">
    <property type="term" value="C:cytosol"/>
    <property type="evidence" value="ECO:0007669"/>
    <property type="project" value="TreeGrafter"/>
</dbReference>
<sequence>MVEVYLCKLPHPLQQKELNFLLQGVSQGKKEKVTKLYHLSDKYRTTLGELLVRFLYEEKHPSQPMCTFTQNAYGKPYIKENPASYFNISHSGDWVACAFHDCEVGIDIEEVKEKNEEVAKIAFTSEEYKRIMKEDKEYFYELWACKESYVKAVGKGFAISPDTISIKRNDEGVTFFCEKEEHEIQDFFCQIYDLDGYKLAVCAERARKEEFLPPVVVSFAEILSFLT</sequence>
<dbReference type="GO" id="GO:0019878">
    <property type="term" value="P:lysine biosynthetic process via aminoadipic acid"/>
    <property type="evidence" value="ECO:0007669"/>
    <property type="project" value="TreeGrafter"/>
</dbReference>
<dbReference type="InterPro" id="IPR050559">
    <property type="entry name" value="P-Pant_transferase_sf"/>
</dbReference>
<reference evidence="5" key="1">
    <citation type="journal article" date="2015" name="PLoS ONE">
        <title>Genome Sequence of Bacillus endophyticus and Analysis of Its Companion Mechanism in the Ketogulonigenium vulgare-Bacillus Strain Consortium.</title>
        <authorList>
            <person name="Jia N."/>
            <person name="Du J."/>
            <person name="Ding M.Z."/>
            <person name="Gao F."/>
            <person name="Yuan Y.J."/>
        </authorList>
    </citation>
    <scope>NUCLEOTIDE SEQUENCE [LARGE SCALE GENOMIC DNA]</scope>
    <source>
        <strain evidence="5">Hbe603</strain>
    </source>
</reference>
<evidence type="ECO:0000256" key="1">
    <source>
        <dbReference type="ARBA" id="ARBA00010990"/>
    </source>
</evidence>
<proteinExistence type="inferred from homology"/>
<dbReference type="Pfam" id="PF22624">
    <property type="entry name" value="AASDHPPT_N"/>
    <property type="match status" value="1"/>
</dbReference>
<dbReference type="RefSeq" id="WP_046217720.1">
    <property type="nucleotide sequence ID" value="NZ_CP011974.1"/>
</dbReference>
<dbReference type="InterPro" id="IPR055066">
    <property type="entry name" value="AASDHPPT_N"/>
</dbReference>